<accession>A0A1R1Y2S5</accession>
<protein>
    <submittedName>
        <fullName evidence="1">Uncharacterized protein</fullName>
    </submittedName>
</protein>
<name>A0A1R1Y2S5_9FUNG</name>
<reference evidence="2" key="1">
    <citation type="submission" date="2017-01" db="EMBL/GenBank/DDBJ databases">
        <authorList>
            <person name="Wang Y."/>
            <person name="White M."/>
            <person name="Kvist S."/>
            <person name="Moncalvo J.-M."/>
        </authorList>
    </citation>
    <scope>NUCLEOTIDE SEQUENCE [LARGE SCALE GENOMIC DNA]</scope>
    <source>
        <strain evidence="2">ID-206-W2</strain>
    </source>
</reference>
<proteinExistence type="predicted"/>
<dbReference type="AlphaFoldDB" id="A0A1R1Y2S5"/>
<comment type="caution">
    <text evidence="1">The sequence shown here is derived from an EMBL/GenBank/DDBJ whole genome shotgun (WGS) entry which is preliminary data.</text>
</comment>
<evidence type="ECO:0000313" key="2">
    <source>
        <dbReference type="Proteomes" id="UP000187429"/>
    </source>
</evidence>
<evidence type="ECO:0000313" key="1">
    <source>
        <dbReference type="EMBL" id="OMJ21160.1"/>
    </source>
</evidence>
<organism evidence="1 2">
    <name type="scientific">Smittium culicis</name>
    <dbReference type="NCBI Taxonomy" id="133412"/>
    <lineage>
        <taxon>Eukaryota</taxon>
        <taxon>Fungi</taxon>
        <taxon>Fungi incertae sedis</taxon>
        <taxon>Zoopagomycota</taxon>
        <taxon>Kickxellomycotina</taxon>
        <taxon>Harpellomycetes</taxon>
        <taxon>Harpellales</taxon>
        <taxon>Legeriomycetaceae</taxon>
        <taxon>Smittium</taxon>
    </lineage>
</organism>
<dbReference type="Proteomes" id="UP000187429">
    <property type="component" value="Unassembled WGS sequence"/>
</dbReference>
<gene>
    <name evidence="1" type="ORF">AYI69_g5940</name>
</gene>
<keyword evidence="2" id="KW-1185">Reference proteome</keyword>
<sequence length="84" mass="9691">MYRYASDRRKFAGLRSLRLSRLNLLFQKALEDRAVSESTQETLFIRKDTLTIRSDCEVGRTMKSRKNIEDFGAGVTSFITLVLV</sequence>
<dbReference type="EMBL" id="LSSM01002581">
    <property type="protein sequence ID" value="OMJ21160.1"/>
    <property type="molecule type" value="Genomic_DNA"/>
</dbReference>